<evidence type="ECO:0000256" key="17">
    <source>
        <dbReference type="SAM" id="Phobius"/>
    </source>
</evidence>
<keyword evidence="14 17" id="KW-0472">Membrane</keyword>
<evidence type="ECO:0000313" key="18">
    <source>
        <dbReference type="EMBL" id="NWV17851.1"/>
    </source>
</evidence>
<reference evidence="18 19" key="1">
    <citation type="submission" date="2019-09" db="EMBL/GenBank/DDBJ databases">
        <title>Bird 10,000 Genomes (B10K) Project - Family phase.</title>
        <authorList>
            <person name="Zhang G."/>
        </authorList>
    </citation>
    <scope>NUCLEOTIDE SEQUENCE [LARGE SCALE GENOMIC DNA]</scope>
    <source>
        <strain evidence="18">B10K-DU-029-52</strain>
    </source>
</reference>
<evidence type="ECO:0000256" key="11">
    <source>
        <dbReference type="ARBA" id="ARBA00022989"/>
    </source>
</evidence>
<keyword evidence="19" id="KW-1185">Reference proteome</keyword>
<comment type="caution">
    <text evidence="18">The sequence shown here is derived from an EMBL/GenBank/DDBJ whole genome shotgun (WGS) entry which is preliminary data.</text>
</comment>
<keyword evidence="13" id="KW-0496">Mitochondrion</keyword>
<evidence type="ECO:0000256" key="15">
    <source>
        <dbReference type="ARBA" id="ARBA00031425"/>
    </source>
</evidence>
<evidence type="ECO:0000256" key="1">
    <source>
        <dbReference type="ARBA" id="ARBA00003195"/>
    </source>
</evidence>
<evidence type="ECO:0000256" key="14">
    <source>
        <dbReference type="ARBA" id="ARBA00023136"/>
    </source>
</evidence>
<evidence type="ECO:0000256" key="8">
    <source>
        <dbReference type="ARBA" id="ARBA00022692"/>
    </source>
</evidence>
<evidence type="ECO:0000256" key="5">
    <source>
        <dbReference type="ARBA" id="ARBA00016391"/>
    </source>
</evidence>
<sequence length="50" mass="5340">LGSALRTLWAKEPVIAASFGIAALALLSPLLSPFTKYSGMINRATPYTYP</sequence>
<organism evidence="18 19">
    <name type="scientific">Origma solitaria</name>
    <dbReference type="NCBI Taxonomy" id="720586"/>
    <lineage>
        <taxon>Eukaryota</taxon>
        <taxon>Metazoa</taxon>
        <taxon>Chordata</taxon>
        <taxon>Craniata</taxon>
        <taxon>Vertebrata</taxon>
        <taxon>Euteleostomi</taxon>
        <taxon>Archelosauria</taxon>
        <taxon>Archosauria</taxon>
        <taxon>Dinosauria</taxon>
        <taxon>Saurischia</taxon>
        <taxon>Theropoda</taxon>
        <taxon>Coelurosauria</taxon>
        <taxon>Aves</taxon>
        <taxon>Neognathae</taxon>
        <taxon>Neoaves</taxon>
        <taxon>Telluraves</taxon>
        <taxon>Australaves</taxon>
        <taxon>Passeriformes</taxon>
        <taxon>Meliphagoidea</taxon>
        <taxon>Acanthizidae</taxon>
        <taxon>Origma</taxon>
    </lineage>
</organism>
<dbReference type="Pfam" id="PF14987">
    <property type="entry name" value="NADHdh_A3"/>
    <property type="match status" value="1"/>
</dbReference>
<comment type="subunit">
    <text evidence="4">Complex I is composed of 45 different subunits.</text>
</comment>
<feature type="non-terminal residue" evidence="18">
    <location>
        <position position="50"/>
    </location>
</feature>
<keyword evidence="10" id="KW-0249">Electron transport</keyword>
<evidence type="ECO:0000256" key="7">
    <source>
        <dbReference type="ARBA" id="ARBA00022660"/>
    </source>
</evidence>
<dbReference type="PANTHER" id="PTHR15221">
    <property type="entry name" value="NADH DEHYDROGENASE [UBIQUINONE] 1 ALPHA SUBCOMPLEX SUBUNIT 3"/>
    <property type="match status" value="1"/>
</dbReference>
<keyword evidence="11 17" id="KW-1133">Transmembrane helix</keyword>
<evidence type="ECO:0000256" key="6">
    <source>
        <dbReference type="ARBA" id="ARBA00022448"/>
    </source>
</evidence>
<evidence type="ECO:0000256" key="2">
    <source>
        <dbReference type="ARBA" id="ARBA00004434"/>
    </source>
</evidence>
<evidence type="ECO:0000256" key="9">
    <source>
        <dbReference type="ARBA" id="ARBA00022792"/>
    </source>
</evidence>
<feature type="non-terminal residue" evidence="18">
    <location>
        <position position="1"/>
    </location>
</feature>
<evidence type="ECO:0000256" key="12">
    <source>
        <dbReference type="ARBA" id="ARBA00022990"/>
    </source>
</evidence>
<dbReference type="PANTHER" id="PTHR15221:SF0">
    <property type="entry name" value="NADH DEHYDROGENASE [UBIQUINONE] 1 ALPHA SUBCOMPLEX SUBUNIT 3"/>
    <property type="match status" value="1"/>
</dbReference>
<evidence type="ECO:0000256" key="16">
    <source>
        <dbReference type="ARBA" id="ARBA00032035"/>
    </source>
</evidence>
<evidence type="ECO:0000256" key="3">
    <source>
        <dbReference type="ARBA" id="ARBA00008253"/>
    </source>
</evidence>
<dbReference type="EMBL" id="VZRL01000897">
    <property type="protein sequence ID" value="NWV17851.1"/>
    <property type="molecule type" value="Genomic_DNA"/>
</dbReference>
<accession>A0A7K6CT22</accession>
<keyword evidence="12" id="KW-0007">Acetylation</keyword>
<keyword evidence="6" id="KW-0813">Transport</keyword>
<keyword evidence="7" id="KW-0679">Respiratory chain</keyword>
<evidence type="ECO:0000313" key="19">
    <source>
        <dbReference type="Proteomes" id="UP000571324"/>
    </source>
</evidence>
<proteinExistence type="inferred from homology"/>
<feature type="transmembrane region" description="Helical" evidence="17">
    <location>
        <begin position="14"/>
        <end position="34"/>
    </location>
</feature>
<dbReference type="GO" id="GO:0005743">
    <property type="term" value="C:mitochondrial inner membrane"/>
    <property type="evidence" value="ECO:0007669"/>
    <property type="project" value="UniProtKB-SubCell"/>
</dbReference>
<protein>
    <recommendedName>
        <fullName evidence="5">NADH dehydrogenase [ubiquinone] 1 alpha subcomplex subunit 3</fullName>
    </recommendedName>
    <alternativeName>
        <fullName evidence="15">Complex I-B9</fullName>
    </alternativeName>
    <alternativeName>
        <fullName evidence="16">NADH-ubiquinone oxidoreductase B9 subunit</fullName>
    </alternativeName>
</protein>
<name>A0A7K6CT22_9PASS</name>
<dbReference type="GO" id="GO:0045271">
    <property type="term" value="C:respiratory chain complex I"/>
    <property type="evidence" value="ECO:0007669"/>
    <property type="project" value="InterPro"/>
</dbReference>
<comment type="similarity">
    <text evidence="3">Belongs to the complex I NDUFA3 subunit family.</text>
</comment>
<evidence type="ECO:0000256" key="4">
    <source>
        <dbReference type="ARBA" id="ARBA00011533"/>
    </source>
</evidence>
<dbReference type="AlphaFoldDB" id="A0A7K6CT22"/>
<keyword evidence="8 17" id="KW-0812">Transmembrane</keyword>
<comment type="function">
    <text evidence="1">Accessory subunit of the mitochondrial membrane respiratory chain NADH dehydrogenase (Complex I), that is believed not to be involved in catalysis. Complex I functions in the transfer of electrons from NADH to the respiratory chain. The immediate electron acceptor for the enzyme is believed to be ubiquinone.</text>
</comment>
<dbReference type="InterPro" id="IPR026626">
    <property type="entry name" value="NDUFA3"/>
</dbReference>
<gene>
    <name evidence="18" type="primary">Ndufa3</name>
    <name evidence="18" type="ORF">ORISOL_R15665</name>
</gene>
<evidence type="ECO:0000256" key="13">
    <source>
        <dbReference type="ARBA" id="ARBA00023128"/>
    </source>
</evidence>
<dbReference type="Proteomes" id="UP000571324">
    <property type="component" value="Unassembled WGS sequence"/>
</dbReference>
<comment type="subcellular location">
    <subcellularLocation>
        <location evidence="2">Mitochondrion inner membrane</location>
        <topology evidence="2">Single-pass membrane protein</topology>
    </subcellularLocation>
</comment>
<evidence type="ECO:0000256" key="10">
    <source>
        <dbReference type="ARBA" id="ARBA00022982"/>
    </source>
</evidence>
<keyword evidence="9" id="KW-0999">Mitochondrion inner membrane</keyword>